<feature type="region of interest" description="Disordered" evidence="1">
    <location>
        <begin position="1"/>
        <end position="42"/>
    </location>
</feature>
<reference evidence="2" key="1">
    <citation type="submission" date="2021-10" db="EMBL/GenBank/DDBJ databases">
        <title>Melipona bicolor Genome sequencing and assembly.</title>
        <authorList>
            <person name="Araujo N.S."/>
            <person name="Arias M.C."/>
        </authorList>
    </citation>
    <scope>NUCLEOTIDE SEQUENCE</scope>
    <source>
        <strain evidence="2">USP_2M_L1-L4_2017</strain>
        <tissue evidence="2">Whole body</tissue>
    </source>
</reference>
<name>A0AA40KX23_9HYME</name>
<evidence type="ECO:0000313" key="2">
    <source>
        <dbReference type="EMBL" id="KAK1135872.1"/>
    </source>
</evidence>
<keyword evidence="3" id="KW-1185">Reference proteome</keyword>
<organism evidence="2 3">
    <name type="scientific">Melipona bicolor</name>
    <dbReference type="NCBI Taxonomy" id="60889"/>
    <lineage>
        <taxon>Eukaryota</taxon>
        <taxon>Metazoa</taxon>
        <taxon>Ecdysozoa</taxon>
        <taxon>Arthropoda</taxon>
        <taxon>Hexapoda</taxon>
        <taxon>Insecta</taxon>
        <taxon>Pterygota</taxon>
        <taxon>Neoptera</taxon>
        <taxon>Endopterygota</taxon>
        <taxon>Hymenoptera</taxon>
        <taxon>Apocrita</taxon>
        <taxon>Aculeata</taxon>
        <taxon>Apoidea</taxon>
        <taxon>Anthophila</taxon>
        <taxon>Apidae</taxon>
        <taxon>Melipona</taxon>
    </lineage>
</organism>
<gene>
    <name evidence="2" type="ORF">K0M31_000444</name>
</gene>
<sequence>MVERTSQSAITSPARRTREVDTGEVDDGFRMERSEDRRGRSLRRRRAGLTGAAFLLLAIKAIMRCHTIRVPTLKYDKTIQMLGIRFPSFLHSPFNRGLCRLCSLPCGPDSLHWKAGTGLSLIPGKSLENRVSRSVVDLLREK</sequence>
<feature type="compositionally biased region" description="Polar residues" evidence="1">
    <location>
        <begin position="1"/>
        <end position="11"/>
    </location>
</feature>
<proteinExistence type="predicted"/>
<dbReference type="AlphaFoldDB" id="A0AA40KX23"/>
<feature type="compositionally biased region" description="Basic and acidic residues" evidence="1">
    <location>
        <begin position="16"/>
        <end position="39"/>
    </location>
</feature>
<evidence type="ECO:0000256" key="1">
    <source>
        <dbReference type="SAM" id="MobiDB-lite"/>
    </source>
</evidence>
<accession>A0AA40KX23</accession>
<dbReference type="EMBL" id="JAHYIQ010000001">
    <property type="protein sequence ID" value="KAK1135872.1"/>
    <property type="molecule type" value="Genomic_DNA"/>
</dbReference>
<comment type="caution">
    <text evidence="2">The sequence shown here is derived from an EMBL/GenBank/DDBJ whole genome shotgun (WGS) entry which is preliminary data.</text>
</comment>
<dbReference type="Proteomes" id="UP001177670">
    <property type="component" value="Unassembled WGS sequence"/>
</dbReference>
<protein>
    <submittedName>
        <fullName evidence="2">Uncharacterized protein</fullName>
    </submittedName>
</protein>
<evidence type="ECO:0000313" key="3">
    <source>
        <dbReference type="Proteomes" id="UP001177670"/>
    </source>
</evidence>
<feature type="non-terminal residue" evidence="2">
    <location>
        <position position="142"/>
    </location>
</feature>